<evidence type="ECO:0000256" key="1">
    <source>
        <dbReference type="ARBA" id="ARBA00007274"/>
    </source>
</evidence>
<evidence type="ECO:0000313" key="3">
    <source>
        <dbReference type="EMBL" id="OEF10049.1"/>
    </source>
</evidence>
<dbReference type="Proteomes" id="UP000095059">
    <property type="component" value="Unassembled WGS sequence"/>
</dbReference>
<organism evidence="3 4">
    <name type="scientific">Aliivibrio logei 5S-186</name>
    <dbReference type="NCBI Taxonomy" id="626086"/>
    <lineage>
        <taxon>Bacteria</taxon>
        <taxon>Pseudomonadati</taxon>
        <taxon>Pseudomonadota</taxon>
        <taxon>Gammaproteobacteria</taxon>
        <taxon>Vibrionales</taxon>
        <taxon>Vibrionaceae</taxon>
        <taxon>Aliivibrio</taxon>
    </lineage>
</organism>
<reference evidence="3 4" key="1">
    <citation type="journal article" date="2012" name="Science">
        <title>Ecological populations of bacteria act as socially cohesive units of antibiotic production and resistance.</title>
        <authorList>
            <person name="Cordero O.X."/>
            <person name="Wildschutte H."/>
            <person name="Kirkup B."/>
            <person name="Proehl S."/>
            <person name="Ngo L."/>
            <person name="Hussain F."/>
            <person name="Le Roux F."/>
            <person name="Mincer T."/>
            <person name="Polz M.F."/>
        </authorList>
    </citation>
    <scope>NUCLEOTIDE SEQUENCE [LARGE SCALE GENOMIC DNA]</scope>
    <source>
        <strain evidence="3 4">5S-186</strain>
    </source>
</reference>
<keyword evidence="4" id="KW-1185">Reference proteome</keyword>
<proteinExistence type="inferred from homology"/>
<dbReference type="PANTHER" id="PTHR43300">
    <property type="entry name" value="ACETYLTRANSFERASE"/>
    <property type="match status" value="1"/>
</dbReference>
<name>A0ABX3AU78_ALILO</name>
<sequence>MINTLIGIYGASGFGKEVYPLVREQYPEAEYCFIDDGVIDTELNGSPIFSYEIFLQQPHKDKKAVIAIADSKIRELLTNKLERDEIEIPNLVARNSIIMDCNEIGKGAVLCPFTTITSNVIIGKGFHSNIYSYVAHDCCIGDFVTFAPGVKCNGNVKIENYAYIGTGAVIKQGTPKRPIVIGEGAVVGMGAIVTKSVKAGDVVFGNPAKSIKRGK</sequence>
<dbReference type="RefSeq" id="WP_017020689.1">
    <property type="nucleotide sequence ID" value="NZ_AJYJ02000135.1"/>
</dbReference>
<dbReference type="SUPFAM" id="SSF51161">
    <property type="entry name" value="Trimeric LpxA-like enzymes"/>
    <property type="match status" value="1"/>
</dbReference>
<dbReference type="Gene3D" id="2.160.10.10">
    <property type="entry name" value="Hexapeptide repeat proteins"/>
    <property type="match status" value="1"/>
</dbReference>
<accession>A0ABX3AU78</accession>
<comment type="similarity">
    <text evidence="1">Belongs to the transferase hexapeptide repeat family.</text>
</comment>
<protein>
    <submittedName>
        <fullName evidence="3">Acetyltransferase</fullName>
    </submittedName>
</protein>
<dbReference type="Pfam" id="PF17836">
    <property type="entry name" value="PglD_N"/>
    <property type="match status" value="1"/>
</dbReference>
<dbReference type="Gene3D" id="3.40.50.20">
    <property type="match status" value="1"/>
</dbReference>
<dbReference type="PANTHER" id="PTHR43300:SF7">
    <property type="entry name" value="UDP-N-ACETYLBACILLOSAMINE N-ACETYLTRANSFERASE"/>
    <property type="match status" value="1"/>
</dbReference>
<evidence type="ECO:0000259" key="2">
    <source>
        <dbReference type="Pfam" id="PF17836"/>
    </source>
</evidence>
<evidence type="ECO:0000313" key="4">
    <source>
        <dbReference type="Proteomes" id="UP000095059"/>
    </source>
</evidence>
<dbReference type="InterPro" id="IPR020019">
    <property type="entry name" value="AcTrfase_PglD-like"/>
</dbReference>
<dbReference type="InterPro" id="IPR050179">
    <property type="entry name" value="Trans_hexapeptide_repeat"/>
</dbReference>
<dbReference type="NCBIfam" id="TIGR03570">
    <property type="entry name" value="NeuD_NnaD"/>
    <property type="match status" value="1"/>
</dbReference>
<dbReference type="InterPro" id="IPR041561">
    <property type="entry name" value="PglD_N"/>
</dbReference>
<dbReference type="InterPro" id="IPR011004">
    <property type="entry name" value="Trimer_LpxA-like_sf"/>
</dbReference>
<comment type="caution">
    <text evidence="3">The sequence shown here is derived from an EMBL/GenBank/DDBJ whole genome shotgun (WGS) entry which is preliminary data.</text>
</comment>
<feature type="domain" description="PglD N-terminal" evidence="2">
    <location>
        <begin position="6"/>
        <end position="81"/>
    </location>
</feature>
<gene>
    <name evidence="3" type="ORF">A1Q5_13920</name>
</gene>
<dbReference type="EMBL" id="AJYJ02000135">
    <property type="protein sequence ID" value="OEF10049.1"/>
    <property type="molecule type" value="Genomic_DNA"/>
</dbReference>
<dbReference type="CDD" id="cd03360">
    <property type="entry name" value="LbH_AT_putative"/>
    <property type="match status" value="1"/>
</dbReference>